<keyword evidence="1" id="KW-0732">Signal</keyword>
<dbReference type="AlphaFoldDB" id="A0A224XUP5"/>
<sequence length="174" mass="18985">MGELLHFLFLRILFSSTALTVTSFTSFPDFTLSSLSSLSIFTLISSSGKSELTTGSCIAECITVEETLGLPRPLLWFVLAGEFDETEVSTVCSAILSSGISHFLATPFLVLRIFVVSFFSVLAPELDLRPLFIVWNKATEASSPLFLLGLPLLFKLSPFLVPENSHISDAVLTE</sequence>
<name>A0A224XUP5_9HEMI</name>
<feature type="signal peptide" evidence="1">
    <location>
        <begin position="1"/>
        <end position="18"/>
    </location>
</feature>
<dbReference type="EMBL" id="GFTR01002888">
    <property type="protein sequence ID" value="JAW13538.1"/>
    <property type="molecule type" value="Transcribed_RNA"/>
</dbReference>
<organism evidence="2">
    <name type="scientific">Panstrongylus lignarius</name>
    <dbReference type="NCBI Taxonomy" id="156445"/>
    <lineage>
        <taxon>Eukaryota</taxon>
        <taxon>Metazoa</taxon>
        <taxon>Ecdysozoa</taxon>
        <taxon>Arthropoda</taxon>
        <taxon>Hexapoda</taxon>
        <taxon>Insecta</taxon>
        <taxon>Pterygota</taxon>
        <taxon>Neoptera</taxon>
        <taxon>Paraneoptera</taxon>
        <taxon>Hemiptera</taxon>
        <taxon>Heteroptera</taxon>
        <taxon>Panheteroptera</taxon>
        <taxon>Cimicomorpha</taxon>
        <taxon>Reduviidae</taxon>
        <taxon>Triatominae</taxon>
        <taxon>Panstrongylus</taxon>
    </lineage>
</organism>
<protein>
    <submittedName>
        <fullName evidence="2">Putative secreted protein</fullName>
    </submittedName>
</protein>
<evidence type="ECO:0000313" key="2">
    <source>
        <dbReference type="EMBL" id="JAW13538.1"/>
    </source>
</evidence>
<reference evidence="2" key="1">
    <citation type="journal article" date="2018" name="PLoS Negl. Trop. Dis.">
        <title>An insight into the salivary gland and fat body transcriptome of Panstrongylus lignarius (Hemiptera: Heteroptera), the main vector of Chagas disease in Peru.</title>
        <authorList>
            <person name="Nevoa J.C."/>
            <person name="Mendes M.T."/>
            <person name="da Silva M.V."/>
            <person name="Soares S.C."/>
            <person name="Oliveira C.J.F."/>
            <person name="Ribeiro J.M.C."/>
        </authorList>
    </citation>
    <scope>NUCLEOTIDE SEQUENCE</scope>
</reference>
<evidence type="ECO:0000256" key="1">
    <source>
        <dbReference type="SAM" id="SignalP"/>
    </source>
</evidence>
<accession>A0A224XUP5</accession>
<proteinExistence type="predicted"/>
<feature type="chain" id="PRO_5012284998" evidence="1">
    <location>
        <begin position="19"/>
        <end position="174"/>
    </location>
</feature>